<keyword evidence="1" id="KW-0472">Membrane</keyword>
<dbReference type="Pfam" id="PF16344">
    <property type="entry name" value="FecR_C"/>
    <property type="match status" value="1"/>
</dbReference>
<dbReference type="Pfam" id="PF04773">
    <property type="entry name" value="FecR"/>
    <property type="match status" value="1"/>
</dbReference>
<protein>
    <submittedName>
        <fullName evidence="5">FecR family protein</fullName>
    </submittedName>
</protein>
<dbReference type="InterPro" id="IPR012373">
    <property type="entry name" value="Ferrdict_sens_TM"/>
</dbReference>
<dbReference type="Gene3D" id="3.55.50.30">
    <property type="match status" value="1"/>
</dbReference>
<keyword evidence="7" id="KW-1185">Reference proteome</keyword>
<reference evidence="6" key="2">
    <citation type="submission" date="2016-11" db="EMBL/GenBank/DDBJ databases">
        <authorList>
            <person name="Varghese N."/>
            <person name="Submissions S."/>
        </authorList>
    </citation>
    <scope>NUCLEOTIDE SEQUENCE [LARGE SCALE GENOMIC DNA]</scope>
    <source>
        <strain evidence="6">DSM 19729</strain>
    </source>
</reference>
<evidence type="ECO:0000313" key="6">
    <source>
        <dbReference type="Proteomes" id="UP000184384"/>
    </source>
</evidence>
<dbReference type="GO" id="GO:0016989">
    <property type="term" value="F:sigma factor antagonist activity"/>
    <property type="evidence" value="ECO:0007669"/>
    <property type="project" value="TreeGrafter"/>
</dbReference>
<evidence type="ECO:0000313" key="7">
    <source>
        <dbReference type="Proteomes" id="UP000237771"/>
    </source>
</evidence>
<dbReference type="EMBL" id="PVUB01000013">
    <property type="protein sequence ID" value="PRZ20109.1"/>
    <property type="molecule type" value="Genomic_DNA"/>
</dbReference>
<dbReference type="PANTHER" id="PTHR30273">
    <property type="entry name" value="PERIPLASMIC SIGNAL SENSOR AND SIGMA FACTOR ACTIVATOR FECR-RELATED"/>
    <property type="match status" value="1"/>
</dbReference>
<proteinExistence type="predicted"/>
<organism evidence="5 6">
    <name type="scientific">Flavobacterium granuli</name>
    <dbReference type="NCBI Taxonomy" id="280093"/>
    <lineage>
        <taxon>Bacteria</taxon>
        <taxon>Pseudomonadati</taxon>
        <taxon>Bacteroidota</taxon>
        <taxon>Flavobacteriia</taxon>
        <taxon>Flavobacteriales</taxon>
        <taxon>Flavobacteriaceae</taxon>
        <taxon>Flavobacterium</taxon>
    </lineage>
</organism>
<dbReference type="RefSeq" id="WP_072944256.1">
    <property type="nucleotide sequence ID" value="NZ_FQWO01000008.1"/>
</dbReference>
<dbReference type="EMBL" id="FQWO01000008">
    <property type="protein sequence ID" value="SHH13616.1"/>
    <property type="molecule type" value="Genomic_DNA"/>
</dbReference>
<accession>A0A1M5QI74</accession>
<evidence type="ECO:0000313" key="4">
    <source>
        <dbReference type="EMBL" id="PRZ20109.1"/>
    </source>
</evidence>
<keyword evidence="1" id="KW-0812">Transmembrane</keyword>
<dbReference type="AlphaFoldDB" id="A0A1M5QI74"/>
<dbReference type="InterPro" id="IPR006860">
    <property type="entry name" value="FecR"/>
</dbReference>
<dbReference type="PANTHER" id="PTHR30273:SF2">
    <property type="entry name" value="PROTEIN FECR"/>
    <property type="match status" value="1"/>
</dbReference>
<evidence type="ECO:0000259" key="3">
    <source>
        <dbReference type="Pfam" id="PF16344"/>
    </source>
</evidence>
<feature type="domain" description="Protein FecR C-terminal" evidence="3">
    <location>
        <begin position="335"/>
        <end position="402"/>
    </location>
</feature>
<name>A0A1M5QI74_9FLAO</name>
<sequence>MPKIQPQIDELITKFLNGTLDNSERTVLEDWVNASDSNKKVFENLSNKEWVATELEKIYGFDEDAGWETIATSLNSKSEGGLIRPYSYWMKWVAAAVVLITLASSGYWFSIFSGSDEALVANLSQEERFGKDIKAPESNKAILTLGDGKKIVLEEVSKGKLATDGDVEVTKTDDGQIIYKGKKETRSNVVNENTLFVPNGSKPVRLVLADGTEVWLNSGSSLTYPSQFVGIDRKVKMTGEVFFDVAKNPAKPFKVMASGLETQALGTQFNINAYADESIAKITLIEGSIKVERKKNKGIADHLIVKPGQQLLGAEALKLIDNANIDEVMAWKKGQFYFEGANIQTIMSQISKYYDIDVVYKGNINYSFVMKISRTVPISELLKIMELTDLVRFKIDGNKITVMEFNKK</sequence>
<feature type="domain" description="FecR protein" evidence="2">
    <location>
        <begin position="204"/>
        <end position="290"/>
    </location>
</feature>
<reference evidence="4 7" key="3">
    <citation type="submission" date="2018-03" db="EMBL/GenBank/DDBJ databases">
        <title>Genomic Encyclopedia of Archaeal and Bacterial Type Strains, Phase II (KMG-II): from individual species to whole genera.</title>
        <authorList>
            <person name="Goeker M."/>
        </authorList>
    </citation>
    <scope>NUCLEOTIDE SEQUENCE [LARGE SCALE GENOMIC DNA]</scope>
    <source>
        <strain evidence="4 7">DSM 17797</strain>
    </source>
</reference>
<dbReference type="Proteomes" id="UP000184384">
    <property type="component" value="Unassembled WGS sequence"/>
</dbReference>
<evidence type="ECO:0000313" key="5">
    <source>
        <dbReference type="EMBL" id="SHH13616.1"/>
    </source>
</evidence>
<dbReference type="Proteomes" id="UP000237771">
    <property type="component" value="Unassembled WGS sequence"/>
</dbReference>
<evidence type="ECO:0000259" key="2">
    <source>
        <dbReference type="Pfam" id="PF04773"/>
    </source>
</evidence>
<dbReference type="InterPro" id="IPR032508">
    <property type="entry name" value="FecR_C"/>
</dbReference>
<evidence type="ECO:0000256" key="1">
    <source>
        <dbReference type="SAM" id="Phobius"/>
    </source>
</evidence>
<dbReference type="Gene3D" id="2.60.120.1440">
    <property type="match status" value="1"/>
</dbReference>
<dbReference type="OrthoDB" id="651134at2"/>
<reference evidence="5" key="1">
    <citation type="submission" date="2016-11" db="EMBL/GenBank/DDBJ databases">
        <authorList>
            <person name="Jaros S."/>
            <person name="Januszkiewicz K."/>
            <person name="Wedrychowicz H."/>
        </authorList>
    </citation>
    <scope>NUCLEOTIDE SEQUENCE [LARGE SCALE GENOMIC DNA]</scope>
    <source>
        <strain evidence="5">DSM 19729</strain>
    </source>
</reference>
<gene>
    <name evidence="4" type="ORF">BC624_11369</name>
    <name evidence="5" type="ORF">SAMN05443373_1086</name>
</gene>
<keyword evidence="1" id="KW-1133">Transmembrane helix</keyword>
<feature type="transmembrane region" description="Helical" evidence="1">
    <location>
        <begin position="92"/>
        <end position="109"/>
    </location>
</feature>
<dbReference type="STRING" id="280093.SAMN05443373_1086"/>